<proteinExistence type="predicted"/>
<sequence length="138" mass="15871">MNETKLESQFSPQPPILPFFQLDFDIGRVQLNFLHLLSTEVIQNITIHCLNTSVWQEGPSRKAVHFKAWNGQIFEAGGQFTPDVVVNDCKIQDGHWHRTLFTFRTQDLQQLPITNIYNLPPSEPGKQHLLEVGPMCFL</sequence>
<comment type="subcellular location">
    <subcellularLocation>
        <location evidence="1">Secreted</location>
    </subcellularLocation>
</comment>
<name>A0A670JMR0_PODMU</name>
<dbReference type="Pfam" id="PF01410">
    <property type="entry name" value="COLFI"/>
    <property type="match status" value="1"/>
</dbReference>
<feature type="domain" description="Fibrillar collagen NC1" evidence="4">
    <location>
        <begin position="1"/>
        <end position="138"/>
    </location>
</feature>
<organism evidence="5 6">
    <name type="scientific">Podarcis muralis</name>
    <name type="common">Wall lizard</name>
    <name type="synonym">Lacerta muralis</name>
    <dbReference type="NCBI Taxonomy" id="64176"/>
    <lineage>
        <taxon>Eukaryota</taxon>
        <taxon>Metazoa</taxon>
        <taxon>Chordata</taxon>
        <taxon>Craniata</taxon>
        <taxon>Vertebrata</taxon>
        <taxon>Euteleostomi</taxon>
        <taxon>Lepidosauria</taxon>
        <taxon>Squamata</taxon>
        <taxon>Bifurcata</taxon>
        <taxon>Unidentata</taxon>
        <taxon>Episquamata</taxon>
        <taxon>Laterata</taxon>
        <taxon>Lacertibaenia</taxon>
        <taxon>Lacertidae</taxon>
        <taxon>Podarcis</taxon>
    </lineage>
</organism>
<dbReference type="InterPro" id="IPR000885">
    <property type="entry name" value="Fib_collagen_C"/>
</dbReference>
<dbReference type="OMA" id="GRWHQTN"/>
<dbReference type="Ensembl" id="ENSPMRT00000027297.1">
    <property type="protein sequence ID" value="ENSPMRP00000025716.1"/>
    <property type="gene ID" value="ENSPMRG00000016656.1"/>
</dbReference>
<dbReference type="Proteomes" id="UP000472272">
    <property type="component" value="Unplaced"/>
</dbReference>
<keyword evidence="6" id="KW-1185">Reference proteome</keyword>
<dbReference type="GO" id="GO:0005581">
    <property type="term" value="C:collagen trimer"/>
    <property type="evidence" value="ECO:0007669"/>
    <property type="project" value="UniProtKB-KW"/>
</dbReference>
<dbReference type="AlphaFoldDB" id="A0A670JMR0"/>
<keyword evidence="2" id="KW-0964">Secreted</keyword>
<protein>
    <recommendedName>
        <fullName evidence="4">Fibrillar collagen NC1 domain-containing protein</fullName>
    </recommendedName>
</protein>
<dbReference type="FunFam" id="2.60.120.1000:FF:000006">
    <property type="entry name" value="collagen alpha-1(XXVII) chain isoform X1"/>
    <property type="match status" value="1"/>
</dbReference>
<dbReference type="GO" id="GO:0005576">
    <property type="term" value="C:extracellular region"/>
    <property type="evidence" value="ECO:0007669"/>
    <property type="project" value="UniProtKB-SubCell"/>
</dbReference>
<evidence type="ECO:0000313" key="5">
    <source>
        <dbReference type="Ensembl" id="ENSPMRP00000025716.1"/>
    </source>
</evidence>
<dbReference type="GO" id="GO:0005201">
    <property type="term" value="F:extracellular matrix structural constituent"/>
    <property type="evidence" value="ECO:0007669"/>
    <property type="project" value="InterPro"/>
</dbReference>
<dbReference type="GeneTree" id="ENSGT00940000163466"/>
<evidence type="ECO:0000256" key="2">
    <source>
        <dbReference type="ARBA" id="ARBA00022525"/>
    </source>
</evidence>
<dbReference type="SMART" id="SM00038">
    <property type="entry name" value="COLFI"/>
    <property type="match status" value="1"/>
</dbReference>
<dbReference type="PROSITE" id="PS51461">
    <property type="entry name" value="NC1_FIB"/>
    <property type="match status" value="1"/>
</dbReference>
<dbReference type="Gene3D" id="2.60.120.1000">
    <property type="match status" value="1"/>
</dbReference>
<evidence type="ECO:0000256" key="1">
    <source>
        <dbReference type="ARBA" id="ARBA00004613"/>
    </source>
</evidence>
<reference evidence="5" key="2">
    <citation type="submission" date="2025-09" db="UniProtKB">
        <authorList>
            <consortium name="Ensembl"/>
        </authorList>
    </citation>
    <scope>IDENTIFICATION</scope>
</reference>
<evidence type="ECO:0000256" key="3">
    <source>
        <dbReference type="ARBA" id="ARBA00023119"/>
    </source>
</evidence>
<reference evidence="5" key="1">
    <citation type="submission" date="2025-08" db="UniProtKB">
        <authorList>
            <consortium name="Ensembl"/>
        </authorList>
    </citation>
    <scope>IDENTIFICATION</scope>
</reference>
<evidence type="ECO:0000259" key="4">
    <source>
        <dbReference type="PROSITE" id="PS51461"/>
    </source>
</evidence>
<evidence type="ECO:0000313" key="6">
    <source>
        <dbReference type="Proteomes" id="UP000472272"/>
    </source>
</evidence>
<keyword evidence="3" id="KW-0176">Collagen</keyword>
<accession>A0A670JMR0</accession>